<reference evidence="1 2" key="1">
    <citation type="journal article" date="2018" name="Front. Plant Sci.">
        <title>Red Clover (Trifolium pratense) and Zigzag Clover (T. medium) - A Picture of Genomic Similarities and Differences.</title>
        <authorList>
            <person name="Dluhosova J."/>
            <person name="Istvanek J."/>
            <person name="Nedelnik J."/>
            <person name="Repkova J."/>
        </authorList>
    </citation>
    <scope>NUCLEOTIDE SEQUENCE [LARGE SCALE GENOMIC DNA]</scope>
    <source>
        <strain evidence="2">cv. 10/8</strain>
        <tissue evidence="1">Leaf</tissue>
    </source>
</reference>
<sequence>MLKFDIDELLNQVDDFTEFVNALKDYSWRLTKKESVFLERILYFQKKLSADAPFVNSVEEQEW</sequence>
<accession>A0A392VSH5</accession>
<feature type="non-terminal residue" evidence="1">
    <location>
        <position position="63"/>
    </location>
</feature>
<keyword evidence="2" id="KW-1185">Reference proteome</keyword>
<dbReference type="Proteomes" id="UP000265520">
    <property type="component" value="Unassembled WGS sequence"/>
</dbReference>
<organism evidence="1 2">
    <name type="scientific">Trifolium medium</name>
    <dbReference type="NCBI Taxonomy" id="97028"/>
    <lineage>
        <taxon>Eukaryota</taxon>
        <taxon>Viridiplantae</taxon>
        <taxon>Streptophyta</taxon>
        <taxon>Embryophyta</taxon>
        <taxon>Tracheophyta</taxon>
        <taxon>Spermatophyta</taxon>
        <taxon>Magnoliopsida</taxon>
        <taxon>eudicotyledons</taxon>
        <taxon>Gunneridae</taxon>
        <taxon>Pentapetalae</taxon>
        <taxon>rosids</taxon>
        <taxon>fabids</taxon>
        <taxon>Fabales</taxon>
        <taxon>Fabaceae</taxon>
        <taxon>Papilionoideae</taxon>
        <taxon>50 kb inversion clade</taxon>
        <taxon>NPAAA clade</taxon>
        <taxon>Hologalegina</taxon>
        <taxon>IRL clade</taxon>
        <taxon>Trifolieae</taxon>
        <taxon>Trifolium</taxon>
    </lineage>
</organism>
<protein>
    <submittedName>
        <fullName evidence="1">Uncharacterized protein</fullName>
    </submittedName>
</protein>
<name>A0A392VSH5_9FABA</name>
<dbReference type="EMBL" id="LXQA011269579">
    <property type="protein sequence ID" value="MCI91348.1"/>
    <property type="molecule type" value="Genomic_DNA"/>
</dbReference>
<comment type="caution">
    <text evidence="1">The sequence shown here is derived from an EMBL/GenBank/DDBJ whole genome shotgun (WGS) entry which is preliminary data.</text>
</comment>
<evidence type="ECO:0000313" key="1">
    <source>
        <dbReference type="EMBL" id="MCI91348.1"/>
    </source>
</evidence>
<evidence type="ECO:0000313" key="2">
    <source>
        <dbReference type="Proteomes" id="UP000265520"/>
    </source>
</evidence>
<dbReference type="AlphaFoldDB" id="A0A392VSH5"/>
<proteinExistence type="predicted"/>